<dbReference type="EMBL" id="JAHRWL010000001">
    <property type="protein sequence ID" value="MBV2358392.1"/>
    <property type="molecule type" value="Genomic_DNA"/>
</dbReference>
<gene>
    <name evidence="2" type="ORF">KUH32_01270</name>
</gene>
<dbReference type="RefSeq" id="WP_217776258.1">
    <property type="nucleotide sequence ID" value="NZ_JAHRWL010000001.1"/>
</dbReference>
<organism evidence="2 3">
    <name type="scientific">Thalassococcus arenae</name>
    <dbReference type="NCBI Taxonomy" id="2851652"/>
    <lineage>
        <taxon>Bacteria</taxon>
        <taxon>Pseudomonadati</taxon>
        <taxon>Pseudomonadota</taxon>
        <taxon>Alphaproteobacteria</taxon>
        <taxon>Rhodobacterales</taxon>
        <taxon>Roseobacteraceae</taxon>
        <taxon>Thalassococcus</taxon>
    </lineage>
</organism>
<dbReference type="InterPro" id="IPR019052">
    <property type="entry name" value="DUF2383"/>
</dbReference>
<keyword evidence="3" id="KW-1185">Reference proteome</keyword>
<accession>A0ABS6N2Z0</accession>
<protein>
    <submittedName>
        <fullName evidence="2">PA2169 family four-helix-bundle protein</fullName>
    </submittedName>
</protein>
<dbReference type="Proteomes" id="UP001166293">
    <property type="component" value="Unassembled WGS sequence"/>
</dbReference>
<proteinExistence type="predicted"/>
<sequence>MNVAFATEGTLETAKGLLDRLLVRIIDTGNGVRMLVDGADGDFAPAARKFHDLHDDHADRLRRLMSEAGLDPTRQGSFMTALNWSVVAARALPSGTDDDAMPRLRESEKHVLAAFDDAIGAVEHPSVRKGLRAMRDELVSLLDRTAKV</sequence>
<feature type="domain" description="DUF2383" evidence="1">
    <location>
        <begin position="19"/>
        <end position="119"/>
    </location>
</feature>
<reference evidence="2" key="1">
    <citation type="submission" date="2021-06" db="EMBL/GenBank/DDBJ databases">
        <title>Thalassococcus sp. CAU 1522 isolated from sea sand, Republic of Korea.</title>
        <authorList>
            <person name="Kim W."/>
        </authorList>
    </citation>
    <scope>NUCLEOTIDE SEQUENCE</scope>
    <source>
        <strain evidence="2">CAU 1522</strain>
    </source>
</reference>
<comment type="caution">
    <text evidence="2">The sequence shown here is derived from an EMBL/GenBank/DDBJ whole genome shotgun (WGS) entry which is preliminary data.</text>
</comment>
<name>A0ABS6N2Z0_9RHOB</name>
<evidence type="ECO:0000259" key="1">
    <source>
        <dbReference type="Pfam" id="PF09537"/>
    </source>
</evidence>
<evidence type="ECO:0000313" key="3">
    <source>
        <dbReference type="Proteomes" id="UP001166293"/>
    </source>
</evidence>
<evidence type="ECO:0000313" key="2">
    <source>
        <dbReference type="EMBL" id="MBV2358392.1"/>
    </source>
</evidence>
<dbReference type="Pfam" id="PF09537">
    <property type="entry name" value="DUF2383"/>
    <property type="match status" value="1"/>
</dbReference>